<evidence type="ECO:0000256" key="2">
    <source>
        <dbReference type="ARBA" id="ARBA00023125"/>
    </source>
</evidence>
<dbReference type="CDD" id="cd00090">
    <property type="entry name" value="HTH_ARSR"/>
    <property type="match status" value="1"/>
</dbReference>
<keyword evidence="2" id="KW-0238">DNA-binding</keyword>
<dbReference type="SMART" id="SM00418">
    <property type="entry name" value="HTH_ARSR"/>
    <property type="match status" value="1"/>
</dbReference>
<evidence type="ECO:0000313" key="6">
    <source>
        <dbReference type="Proteomes" id="UP000178759"/>
    </source>
</evidence>
<feature type="domain" description="HTH arsR-type" evidence="4">
    <location>
        <begin position="7"/>
        <end position="100"/>
    </location>
</feature>
<evidence type="ECO:0000256" key="3">
    <source>
        <dbReference type="ARBA" id="ARBA00023163"/>
    </source>
</evidence>
<proteinExistence type="predicted"/>
<dbReference type="GO" id="GO:0003677">
    <property type="term" value="F:DNA binding"/>
    <property type="evidence" value="ECO:0007669"/>
    <property type="project" value="UniProtKB-KW"/>
</dbReference>
<sequence>MVTGGRLKEKAKLFAKKYRGIAHPHRLAIIYLLANDPMWVRDIVDHLNLPENLIAHHLKQMYLSGWVLKTREGRNVTYRLNDKAFFEFNRFLSDTPFDRQVLSKYSK</sequence>
<dbReference type="Pfam" id="PF01022">
    <property type="entry name" value="HTH_5"/>
    <property type="match status" value="1"/>
</dbReference>
<dbReference type="GO" id="GO:0003700">
    <property type="term" value="F:DNA-binding transcription factor activity"/>
    <property type="evidence" value="ECO:0007669"/>
    <property type="project" value="InterPro"/>
</dbReference>
<keyword evidence="1" id="KW-0805">Transcription regulation</keyword>
<accession>A0A1F6AH96</accession>
<gene>
    <name evidence="5" type="ORF">A3A79_01285</name>
</gene>
<dbReference type="EMBL" id="MFJV01000001">
    <property type="protein sequence ID" value="OGG23822.1"/>
    <property type="molecule type" value="Genomic_DNA"/>
</dbReference>
<dbReference type="InterPro" id="IPR051011">
    <property type="entry name" value="Metal_resp_trans_reg"/>
</dbReference>
<dbReference type="InterPro" id="IPR036388">
    <property type="entry name" value="WH-like_DNA-bd_sf"/>
</dbReference>
<protein>
    <recommendedName>
        <fullName evidence="4">HTH arsR-type domain-containing protein</fullName>
    </recommendedName>
</protein>
<dbReference type="AlphaFoldDB" id="A0A1F6AH96"/>
<evidence type="ECO:0000256" key="1">
    <source>
        <dbReference type="ARBA" id="ARBA00023015"/>
    </source>
</evidence>
<dbReference type="NCBIfam" id="NF033788">
    <property type="entry name" value="HTH_metalloreg"/>
    <property type="match status" value="1"/>
</dbReference>
<dbReference type="InterPro" id="IPR036390">
    <property type="entry name" value="WH_DNA-bd_sf"/>
</dbReference>
<dbReference type="STRING" id="1798392.A3A79_01285"/>
<evidence type="ECO:0000313" key="5">
    <source>
        <dbReference type="EMBL" id="OGG23822.1"/>
    </source>
</evidence>
<dbReference type="InterPro" id="IPR001845">
    <property type="entry name" value="HTH_ArsR_DNA-bd_dom"/>
</dbReference>
<evidence type="ECO:0000259" key="4">
    <source>
        <dbReference type="PROSITE" id="PS50987"/>
    </source>
</evidence>
<dbReference type="SUPFAM" id="SSF46785">
    <property type="entry name" value="Winged helix' DNA-binding domain"/>
    <property type="match status" value="1"/>
</dbReference>
<organism evidence="5 6">
    <name type="scientific">Candidatus Gottesmanbacteria bacterium RIFCSPLOWO2_01_FULL_43_11b</name>
    <dbReference type="NCBI Taxonomy" id="1798392"/>
    <lineage>
        <taxon>Bacteria</taxon>
        <taxon>Candidatus Gottesmaniibacteriota</taxon>
    </lineage>
</organism>
<keyword evidence="3" id="KW-0804">Transcription</keyword>
<dbReference type="PRINTS" id="PR00778">
    <property type="entry name" value="HTHARSR"/>
</dbReference>
<dbReference type="Gene3D" id="1.10.10.10">
    <property type="entry name" value="Winged helix-like DNA-binding domain superfamily/Winged helix DNA-binding domain"/>
    <property type="match status" value="1"/>
</dbReference>
<name>A0A1F6AH96_9BACT</name>
<comment type="caution">
    <text evidence="5">The sequence shown here is derived from an EMBL/GenBank/DDBJ whole genome shotgun (WGS) entry which is preliminary data.</text>
</comment>
<dbReference type="Proteomes" id="UP000178759">
    <property type="component" value="Unassembled WGS sequence"/>
</dbReference>
<dbReference type="InterPro" id="IPR011991">
    <property type="entry name" value="ArsR-like_HTH"/>
</dbReference>
<dbReference type="PROSITE" id="PS50987">
    <property type="entry name" value="HTH_ARSR_2"/>
    <property type="match status" value="1"/>
</dbReference>
<reference evidence="5 6" key="1">
    <citation type="journal article" date="2016" name="Nat. Commun.">
        <title>Thousands of microbial genomes shed light on interconnected biogeochemical processes in an aquifer system.</title>
        <authorList>
            <person name="Anantharaman K."/>
            <person name="Brown C.T."/>
            <person name="Hug L.A."/>
            <person name="Sharon I."/>
            <person name="Castelle C.J."/>
            <person name="Probst A.J."/>
            <person name="Thomas B.C."/>
            <person name="Singh A."/>
            <person name="Wilkins M.J."/>
            <person name="Karaoz U."/>
            <person name="Brodie E.L."/>
            <person name="Williams K.H."/>
            <person name="Hubbard S.S."/>
            <person name="Banfield J.F."/>
        </authorList>
    </citation>
    <scope>NUCLEOTIDE SEQUENCE [LARGE SCALE GENOMIC DNA]</scope>
</reference>
<dbReference type="PANTHER" id="PTHR43132">
    <property type="entry name" value="ARSENICAL RESISTANCE OPERON REPRESSOR ARSR-RELATED"/>
    <property type="match status" value="1"/>
</dbReference>
<dbReference type="PANTHER" id="PTHR43132:SF6">
    <property type="entry name" value="HTH-TYPE TRANSCRIPTIONAL REPRESSOR CZRA"/>
    <property type="match status" value="1"/>
</dbReference>